<comment type="cofactor">
    <cofactor evidence="2">
        <name>Mg(2+)</name>
        <dbReference type="ChEBI" id="CHEBI:18420"/>
    </cofactor>
</comment>
<dbReference type="PANTHER" id="PTHR12318:SF0">
    <property type="entry name" value="ACYL-COENZYME A DIPHOSPHATASE NUDT19"/>
    <property type="match status" value="1"/>
</dbReference>
<feature type="compositionally biased region" description="Basic and acidic residues" evidence="7">
    <location>
        <begin position="447"/>
        <end position="460"/>
    </location>
</feature>
<evidence type="ECO:0000256" key="7">
    <source>
        <dbReference type="SAM" id="MobiDB-lite"/>
    </source>
</evidence>
<feature type="region of interest" description="Disordered" evidence="7">
    <location>
        <begin position="68"/>
        <end position="104"/>
    </location>
</feature>
<evidence type="ECO:0000256" key="1">
    <source>
        <dbReference type="ARBA" id="ARBA00001936"/>
    </source>
</evidence>
<dbReference type="InterPro" id="IPR039121">
    <property type="entry name" value="NUDT19"/>
</dbReference>
<evidence type="ECO:0000256" key="2">
    <source>
        <dbReference type="ARBA" id="ARBA00001946"/>
    </source>
</evidence>
<organism evidence="8 9">
    <name type="scientific">Pseudozyma flocculosa</name>
    <dbReference type="NCBI Taxonomy" id="84751"/>
    <lineage>
        <taxon>Eukaryota</taxon>
        <taxon>Fungi</taxon>
        <taxon>Dikarya</taxon>
        <taxon>Basidiomycota</taxon>
        <taxon>Ustilaginomycotina</taxon>
        <taxon>Ustilaginomycetes</taxon>
        <taxon>Ustilaginales</taxon>
        <taxon>Ustilaginaceae</taxon>
        <taxon>Pseudozyma</taxon>
    </lineage>
</organism>
<dbReference type="Gene3D" id="3.90.79.10">
    <property type="entry name" value="Nucleoside Triphosphate Pyrophosphohydrolase"/>
    <property type="match status" value="1"/>
</dbReference>
<evidence type="ECO:0008006" key="10">
    <source>
        <dbReference type="Google" id="ProtNLM"/>
    </source>
</evidence>
<dbReference type="OrthoDB" id="1695362at2759"/>
<dbReference type="InterPro" id="IPR015797">
    <property type="entry name" value="NUDIX_hydrolase-like_dom_sf"/>
</dbReference>
<dbReference type="PANTHER" id="PTHR12318">
    <property type="entry name" value="TESTOSTERONE-REGULATED PROTEIN RP2"/>
    <property type="match status" value="1"/>
</dbReference>
<comment type="cofactor">
    <cofactor evidence="1">
        <name>Mn(2+)</name>
        <dbReference type="ChEBI" id="CHEBI:29035"/>
    </cofactor>
</comment>
<accession>A0A5C3FBA9</accession>
<keyword evidence="5" id="KW-0460">Magnesium</keyword>
<feature type="region of interest" description="Disordered" evidence="7">
    <location>
        <begin position="524"/>
        <end position="563"/>
    </location>
</feature>
<evidence type="ECO:0000256" key="4">
    <source>
        <dbReference type="ARBA" id="ARBA00022801"/>
    </source>
</evidence>
<dbReference type="AlphaFoldDB" id="A0A5C3FBA9"/>
<proteinExistence type="predicted"/>
<dbReference type="GO" id="GO:0046872">
    <property type="term" value="F:metal ion binding"/>
    <property type="evidence" value="ECO:0007669"/>
    <property type="project" value="UniProtKB-KW"/>
</dbReference>
<evidence type="ECO:0000256" key="6">
    <source>
        <dbReference type="ARBA" id="ARBA00023211"/>
    </source>
</evidence>
<feature type="region of interest" description="Disordered" evidence="7">
    <location>
        <begin position="401"/>
        <end position="498"/>
    </location>
</feature>
<dbReference type="EMBL" id="OOIP01000022">
    <property type="protein sequence ID" value="SPO40761.1"/>
    <property type="molecule type" value="Genomic_DNA"/>
</dbReference>
<dbReference type="GO" id="GO:0005739">
    <property type="term" value="C:mitochondrion"/>
    <property type="evidence" value="ECO:0007669"/>
    <property type="project" value="TreeGrafter"/>
</dbReference>
<keyword evidence="6" id="KW-0464">Manganese</keyword>
<feature type="compositionally biased region" description="Low complexity" evidence="7">
    <location>
        <begin position="421"/>
        <end position="434"/>
    </location>
</feature>
<name>A0A5C3FBA9_9BASI</name>
<sequence>MAIRFAFPLSSLRNRYISLRCPASSTASAGLFRRHFLTYATPIDRTRPALSISPPSFLYQHRGTLVMSAAPPKGSGDAKPVRVRGRQRPTDHKTGPKGEPMTPIPSATLVVLCPRSTSGPAEAVSYDTLMVQRSARDGSSFRSAVVFPGGALDLADEEAIDVALASSAERSSGGKPASTTPEGFLLALKLCALRETFEETGLLLVPSASPSQPGGIPISRAIGHEEAGIPKDEWDHIRDEVHNDAVHFVPFLQRVTKALAGEGASAASIGASLPALAPMAHHSNWITPRAVVRPAKRFDAHFFVTALDAPDAFGKDNKTLALSADGSETLSLRLGTPREIIDLGLADQISLFPPQFYILADLEAAIGPQTTTASRRFQPLIFAPSSPATYTPAAEYRVTPIEEEQRGLTGRQNFSWDRTDPPASGKASGASSDKTSWVGDTQPPLNKQRDLGLHPDRIDPRVTVVEPKGLPKQGAMVSLGRKKGEAATSSAGEAEEEETPFVFPLVLPGDWQASPSQQERIKTAFSVPSSSSGAAASGQATTAGGQQTSEAATAPAPESRPLNRLYVSPRPAELGGGMTVRGCVRRSIGTLQDFQIGIQLQDKSGDAEQATRRAKI</sequence>
<evidence type="ECO:0000256" key="5">
    <source>
        <dbReference type="ARBA" id="ARBA00022842"/>
    </source>
</evidence>
<feature type="compositionally biased region" description="Low complexity" evidence="7">
    <location>
        <begin position="529"/>
        <end position="554"/>
    </location>
</feature>
<evidence type="ECO:0000313" key="8">
    <source>
        <dbReference type="EMBL" id="SPO40761.1"/>
    </source>
</evidence>
<evidence type="ECO:0000313" key="9">
    <source>
        <dbReference type="Proteomes" id="UP000323386"/>
    </source>
</evidence>
<keyword evidence="3" id="KW-0479">Metal-binding</keyword>
<keyword evidence="9" id="KW-1185">Reference proteome</keyword>
<gene>
    <name evidence="8" type="ORF">PSFLO_06243</name>
</gene>
<dbReference type="SUPFAM" id="SSF55811">
    <property type="entry name" value="Nudix"/>
    <property type="match status" value="1"/>
</dbReference>
<protein>
    <recommendedName>
        <fullName evidence="10">Nudix hydrolase domain-containing protein</fullName>
    </recommendedName>
</protein>
<evidence type="ECO:0000256" key="3">
    <source>
        <dbReference type="ARBA" id="ARBA00022723"/>
    </source>
</evidence>
<dbReference type="GO" id="GO:0016818">
    <property type="term" value="F:hydrolase activity, acting on acid anhydrides, in phosphorus-containing anhydrides"/>
    <property type="evidence" value="ECO:0007669"/>
    <property type="project" value="InterPro"/>
</dbReference>
<dbReference type="Proteomes" id="UP000323386">
    <property type="component" value="Unassembled WGS sequence"/>
</dbReference>
<keyword evidence="4" id="KW-0378">Hydrolase</keyword>
<reference evidence="8 9" key="1">
    <citation type="submission" date="2018-03" db="EMBL/GenBank/DDBJ databases">
        <authorList>
            <person name="Guldener U."/>
        </authorList>
    </citation>
    <scope>NUCLEOTIDE SEQUENCE [LARGE SCALE GENOMIC DNA]</scope>
    <source>
        <strain evidence="8 9">DAOM196992</strain>
    </source>
</reference>